<evidence type="ECO:0000313" key="3">
    <source>
        <dbReference type="WormBase" id="C25A1.15"/>
    </source>
</evidence>
<evidence type="ECO:0000313" key="2">
    <source>
        <dbReference type="Proteomes" id="UP000001940"/>
    </source>
</evidence>
<proteinExistence type="predicted"/>
<dbReference type="HOGENOM" id="CLU_2429046_0_0_1"/>
<dbReference type="AGR" id="WB:WBGene00007713"/>
<keyword evidence="2" id="KW-1185">Reference proteome</keyword>
<dbReference type="RefSeq" id="NP_492688.1">
    <property type="nucleotide sequence ID" value="NM_060287.1"/>
</dbReference>
<reference evidence="1 2" key="1">
    <citation type="journal article" date="1998" name="Science">
        <title>Genome sequence of the nematode C. elegans: a platform for investigating biology.</title>
        <authorList>
            <consortium name="The C. elegans sequencing consortium"/>
            <person name="Sulson J.E."/>
            <person name="Waterston R."/>
        </authorList>
    </citation>
    <scope>NUCLEOTIDE SEQUENCE [LARGE SCALE GENOMIC DNA]</scope>
    <source>
        <strain evidence="1 2">Bristol N2</strain>
    </source>
</reference>
<gene>
    <name evidence="1 3" type="ORF">C25A1.15</name>
    <name evidence="1" type="ORF">CELE_C25A1.15</name>
</gene>
<name>Q9XVR9_CAEEL</name>
<dbReference type="PaxDb" id="6239-C25A1.15"/>
<sequence length="91" mass="10636">MGKEWCEREGRARFFYLSSTSSPNTVEDRIITMKRERNEKKLRVTPLHMVTGYLREEATDGIRGERLFKDDEGGNGKKLEDDGWMIGHIKM</sequence>
<dbReference type="AlphaFoldDB" id="Q9XVR9"/>
<dbReference type="PIR" id="T19436">
    <property type="entry name" value="T19436"/>
</dbReference>
<dbReference type="EMBL" id="BX284601">
    <property type="protein sequence ID" value="CAB02760.1"/>
    <property type="molecule type" value="Genomic_DNA"/>
</dbReference>
<dbReference type="Bgee" id="WBGene00007713">
    <property type="expression patterns" value="Expressed in pharyngeal muscle cell (C elegans)"/>
</dbReference>
<accession>Q9XVR9</accession>
<dbReference type="GeneID" id="182877"/>
<dbReference type="Proteomes" id="UP000001940">
    <property type="component" value="Chromosome I"/>
</dbReference>
<dbReference type="CTD" id="182877"/>
<dbReference type="InParanoid" id="Q9XVR9"/>
<protein>
    <submittedName>
        <fullName evidence="1">Transposase</fullName>
    </submittedName>
</protein>
<dbReference type="KEGG" id="cel:CELE_C25A1.15"/>
<evidence type="ECO:0000313" key="1">
    <source>
        <dbReference type="EMBL" id="CAB02760.1"/>
    </source>
</evidence>
<organism evidence="1 2">
    <name type="scientific">Caenorhabditis elegans</name>
    <dbReference type="NCBI Taxonomy" id="6239"/>
    <lineage>
        <taxon>Eukaryota</taxon>
        <taxon>Metazoa</taxon>
        <taxon>Ecdysozoa</taxon>
        <taxon>Nematoda</taxon>
        <taxon>Chromadorea</taxon>
        <taxon>Rhabditida</taxon>
        <taxon>Rhabditina</taxon>
        <taxon>Rhabditomorpha</taxon>
        <taxon>Rhabditoidea</taxon>
        <taxon>Rhabditidae</taxon>
        <taxon>Peloderinae</taxon>
        <taxon>Caenorhabditis</taxon>
    </lineage>
</organism>
<dbReference type="WormBase" id="C25A1.15">
    <property type="protein sequence ID" value="CE08381"/>
    <property type="gene ID" value="WBGene00007713"/>
</dbReference>
<dbReference type="UCSC" id="C25A1.15">
    <property type="organism name" value="c. elegans"/>
</dbReference>